<keyword evidence="4" id="KW-1185">Reference proteome</keyword>
<comment type="function">
    <text evidence="2">Antitoxin component of a type II toxin-antitoxin (TA) system.</text>
</comment>
<name>A0A9X1YAG7_9PROT</name>
<proteinExistence type="inferred from homology"/>
<dbReference type="AlphaFoldDB" id="A0A9X1YAG7"/>
<dbReference type="InterPro" id="IPR036165">
    <property type="entry name" value="YefM-like_sf"/>
</dbReference>
<protein>
    <recommendedName>
        <fullName evidence="2">Antitoxin</fullName>
    </recommendedName>
</protein>
<evidence type="ECO:0000256" key="1">
    <source>
        <dbReference type="ARBA" id="ARBA00009981"/>
    </source>
</evidence>
<sequence length="87" mass="9935">MAEPLAVPAAEVQRRFALYQDKALTQPVAVTSRGRPRVVMISVEEYERLRRRDRQAMKVEELPPDLVEVIAAAQPSEESRRFDDEVA</sequence>
<evidence type="ECO:0000313" key="3">
    <source>
        <dbReference type="EMBL" id="MCK8786879.1"/>
    </source>
</evidence>
<organism evidence="3 4">
    <name type="scientific">Roseomonas acroporae</name>
    <dbReference type="NCBI Taxonomy" id="2937791"/>
    <lineage>
        <taxon>Bacteria</taxon>
        <taxon>Pseudomonadati</taxon>
        <taxon>Pseudomonadota</taxon>
        <taxon>Alphaproteobacteria</taxon>
        <taxon>Acetobacterales</taxon>
        <taxon>Roseomonadaceae</taxon>
        <taxon>Roseomonas</taxon>
    </lineage>
</organism>
<dbReference type="NCBIfam" id="TIGR01552">
    <property type="entry name" value="phd_fam"/>
    <property type="match status" value="1"/>
</dbReference>
<dbReference type="Proteomes" id="UP001139516">
    <property type="component" value="Unassembled WGS sequence"/>
</dbReference>
<dbReference type="EMBL" id="JALPRX010000099">
    <property type="protein sequence ID" value="MCK8786879.1"/>
    <property type="molecule type" value="Genomic_DNA"/>
</dbReference>
<comment type="similarity">
    <text evidence="1 2">Belongs to the phD/YefM antitoxin family.</text>
</comment>
<evidence type="ECO:0000256" key="2">
    <source>
        <dbReference type="RuleBase" id="RU362080"/>
    </source>
</evidence>
<dbReference type="Pfam" id="PF02604">
    <property type="entry name" value="PhdYeFM_antitox"/>
    <property type="match status" value="1"/>
</dbReference>
<dbReference type="SUPFAM" id="SSF143120">
    <property type="entry name" value="YefM-like"/>
    <property type="match status" value="1"/>
</dbReference>
<gene>
    <name evidence="3" type="ORF">M0638_21120</name>
</gene>
<dbReference type="InterPro" id="IPR006442">
    <property type="entry name" value="Antitoxin_Phd/YefM"/>
</dbReference>
<reference evidence="3" key="1">
    <citation type="submission" date="2022-04" db="EMBL/GenBank/DDBJ databases">
        <title>Roseomonas acroporae sp. nov., isolated from coral Acropora digitifera.</title>
        <authorList>
            <person name="Sun H."/>
        </authorList>
    </citation>
    <scope>NUCLEOTIDE SEQUENCE</scope>
    <source>
        <strain evidence="3">NAR14</strain>
    </source>
</reference>
<dbReference type="Gene3D" id="3.40.1620.10">
    <property type="entry name" value="YefM-like domain"/>
    <property type="match status" value="1"/>
</dbReference>
<dbReference type="RefSeq" id="WP_230453415.1">
    <property type="nucleotide sequence ID" value="NZ_JALPRX010000099.1"/>
</dbReference>
<evidence type="ECO:0000313" key="4">
    <source>
        <dbReference type="Proteomes" id="UP001139516"/>
    </source>
</evidence>
<comment type="caution">
    <text evidence="3">The sequence shown here is derived from an EMBL/GenBank/DDBJ whole genome shotgun (WGS) entry which is preliminary data.</text>
</comment>
<accession>A0A9X1YAG7</accession>